<evidence type="ECO:0000256" key="10">
    <source>
        <dbReference type="HAMAP-Rule" id="MF_01808"/>
    </source>
</evidence>
<reference evidence="14 15" key="1">
    <citation type="submission" date="2016-07" db="EMBL/GenBank/DDBJ databases">
        <title>Draft genome of Scalindua rubra, obtained from a brine-seawater interface in the Red Sea, sheds light on salt adaptation in anammox bacteria.</title>
        <authorList>
            <person name="Speth D.R."/>
            <person name="Lagkouvardos I."/>
            <person name="Wang Y."/>
            <person name="Qian P.-Y."/>
            <person name="Dutilh B.E."/>
            <person name="Jetten M.S."/>
        </authorList>
    </citation>
    <scope>NUCLEOTIDE SEQUENCE [LARGE SCALE GENOMIC DNA]</scope>
    <source>
        <strain evidence="14">BSI-1</strain>
    </source>
</reference>
<feature type="active site" evidence="10">
    <location>
        <position position="285"/>
    </location>
</feature>
<dbReference type="HAMAP" id="MF_01808">
    <property type="entry name" value="Recomb_XerC_XerD"/>
    <property type="match status" value="1"/>
</dbReference>
<evidence type="ECO:0000313" key="14">
    <source>
        <dbReference type="EMBL" id="ODS30884.1"/>
    </source>
</evidence>
<keyword evidence="6 10" id="KW-0229">DNA integration</keyword>
<dbReference type="InterPro" id="IPR004107">
    <property type="entry name" value="Integrase_SAM-like_N"/>
</dbReference>
<feature type="active site" description="O-(3'-phospho-DNA)-tyrosine intermediate" evidence="10">
    <location>
        <position position="294"/>
    </location>
</feature>
<dbReference type="PROSITE" id="PS51898">
    <property type="entry name" value="TYR_RECOMBINASE"/>
    <property type="match status" value="1"/>
</dbReference>
<feature type="active site" evidence="10">
    <location>
        <position position="182"/>
    </location>
</feature>
<keyword evidence="5 10" id="KW-0159">Chromosome partition</keyword>
<feature type="active site" evidence="10">
    <location>
        <position position="262"/>
    </location>
</feature>
<dbReference type="SUPFAM" id="SSF56349">
    <property type="entry name" value="DNA breaking-rejoining enzymes"/>
    <property type="match status" value="1"/>
</dbReference>
<keyword evidence="9 10" id="KW-0131">Cell cycle</keyword>
<evidence type="ECO:0000313" key="15">
    <source>
        <dbReference type="Proteomes" id="UP000094056"/>
    </source>
</evidence>
<dbReference type="EMBL" id="MAYW01000165">
    <property type="protein sequence ID" value="ODS30884.1"/>
    <property type="molecule type" value="Genomic_DNA"/>
</dbReference>
<dbReference type="InterPro" id="IPR011010">
    <property type="entry name" value="DNA_brk_join_enz"/>
</dbReference>
<dbReference type="GO" id="GO:0007059">
    <property type="term" value="P:chromosome segregation"/>
    <property type="evidence" value="ECO:0007669"/>
    <property type="project" value="UniProtKB-UniRule"/>
</dbReference>
<evidence type="ECO:0000256" key="7">
    <source>
        <dbReference type="ARBA" id="ARBA00023125"/>
    </source>
</evidence>
<feature type="domain" description="Core-binding (CB)" evidence="13">
    <location>
        <begin position="1"/>
        <end position="86"/>
    </location>
</feature>
<feature type="domain" description="Tyr recombinase" evidence="12">
    <location>
        <begin position="107"/>
        <end position="307"/>
    </location>
</feature>
<evidence type="ECO:0000259" key="13">
    <source>
        <dbReference type="PROSITE" id="PS51900"/>
    </source>
</evidence>
<dbReference type="Proteomes" id="UP000094056">
    <property type="component" value="Unassembled WGS sequence"/>
</dbReference>
<evidence type="ECO:0000259" key="12">
    <source>
        <dbReference type="PROSITE" id="PS51898"/>
    </source>
</evidence>
<dbReference type="NCBIfam" id="NF040815">
    <property type="entry name" value="recomb_XerA_Arch"/>
    <property type="match status" value="1"/>
</dbReference>
<dbReference type="GO" id="GO:0009037">
    <property type="term" value="F:tyrosine-based site-specific recombinase activity"/>
    <property type="evidence" value="ECO:0007669"/>
    <property type="project" value="UniProtKB-UniRule"/>
</dbReference>
<organism evidence="14 15">
    <name type="scientific">Candidatus Scalindua rubra</name>
    <dbReference type="NCBI Taxonomy" id="1872076"/>
    <lineage>
        <taxon>Bacteria</taxon>
        <taxon>Pseudomonadati</taxon>
        <taxon>Planctomycetota</taxon>
        <taxon>Candidatus Brocadiia</taxon>
        <taxon>Candidatus Brocadiales</taxon>
        <taxon>Candidatus Scalinduaceae</taxon>
        <taxon>Candidatus Scalindua</taxon>
    </lineage>
</organism>
<keyword evidence="8 10" id="KW-0233">DNA recombination</keyword>
<dbReference type="InterPro" id="IPR010998">
    <property type="entry name" value="Integrase_recombinase_N"/>
</dbReference>
<keyword evidence="7 10" id="KW-0238">DNA-binding</keyword>
<dbReference type="Gene3D" id="1.10.443.10">
    <property type="entry name" value="Intergrase catalytic core"/>
    <property type="match status" value="1"/>
</dbReference>
<dbReference type="Gene3D" id="1.10.150.130">
    <property type="match status" value="1"/>
</dbReference>
<dbReference type="NCBIfam" id="NF001399">
    <property type="entry name" value="PRK00283.1"/>
    <property type="match status" value="1"/>
</dbReference>
<dbReference type="InterPro" id="IPR013762">
    <property type="entry name" value="Integrase-like_cat_sf"/>
</dbReference>
<dbReference type="AlphaFoldDB" id="A0A1E3X7C2"/>
<proteinExistence type="inferred from homology"/>
<name>A0A1E3X7C2_9BACT</name>
<dbReference type="GO" id="GO:0003677">
    <property type="term" value="F:DNA binding"/>
    <property type="evidence" value="ECO:0007669"/>
    <property type="project" value="UniProtKB-UniRule"/>
</dbReference>
<comment type="subcellular location">
    <subcellularLocation>
        <location evidence="1 10">Cytoplasm</location>
    </subcellularLocation>
</comment>
<comment type="similarity">
    <text evidence="2 10">Belongs to the 'phage' integrase family. XerC subfamily.</text>
</comment>
<comment type="function">
    <text evidence="10">Site-specific tyrosine recombinase, which acts by catalyzing the cutting and rejoining of the recombining DNA molecules. The XerC-XerD complex is essential to convert dimers of the bacterial chromosome into monomers to permit their segregation at cell division. It also contributes to the segregational stability of plasmids.</text>
</comment>
<dbReference type="InterPro" id="IPR011931">
    <property type="entry name" value="Recomb_XerC"/>
</dbReference>
<dbReference type="InterPro" id="IPR050090">
    <property type="entry name" value="Tyrosine_recombinase_XerCD"/>
</dbReference>
<dbReference type="Pfam" id="PF02899">
    <property type="entry name" value="Phage_int_SAM_1"/>
    <property type="match status" value="1"/>
</dbReference>
<dbReference type="PATRIC" id="fig|1872076.5.peg.4767"/>
<protein>
    <recommendedName>
        <fullName evidence="10 11">Tyrosine recombinase XerC</fullName>
    </recommendedName>
</protein>
<sequence>MIDKLTKEFIARLKHERGFSEHTVRAYQKDLAQFDSFLKVEKCKSLKHISHLLLRKYLAILRSRNYSKTTIARKLASLRSFFKFLNREGELVSNPFEVLRTPKQTKKLPHFLSIKDAEDLLKTPAKPSPTPGMTPNDIKSMGLRDKAILETLYSAGIRVGELVNLDESDVDFFGGMIKVRGKGKKERLAPIGSYAIKAVKEYIDSRSKHKRTGKREESLQKSQPLFINKFGGRLTARSVARSLDKYLKMTGVNPITSPHTFRHSFATHLLDRGADLRSVQELLGHSNLSTTQIYTHVTTERLKQVYEKSHPRS</sequence>
<dbReference type="InterPro" id="IPR002104">
    <property type="entry name" value="Integrase_catalytic"/>
</dbReference>
<evidence type="ECO:0000256" key="4">
    <source>
        <dbReference type="ARBA" id="ARBA00022618"/>
    </source>
</evidence>
<dbReference type="CDD" id="cd00798">
    <property type="entry name" value="INT_XerDC_C"/>
    <property type="match status" value="1"/>
</dbReference>
<dbReference type="NCBIfam" id="TIGR02224">
    <property type="entry name" value="recomb_XerC"/>
    <property type="match status" value="1"/>
</dbReference>
<comment type="caution">
    <text evidence="14">The sequence shown here is derived from an EMBL/GenBank/DDBJ whole genome shotgun (WGS) entry which is preliminary data.</text>
</comment>
<evidence type="ECO:0000256" key="1">
    <source>
        <dbReference type="ARBA" id="ARBA00004496"/>
    </source>
</evidence>
<evidence type="ECO:0000256" key="6">
    <source>
        <dbReference type="ARBA" id="ARBA00022908"/>
    </source>
</evidence>
<dbReference type="GO" id="GO:0051301">
    <property type="term" value="P:cell division"/>
    <property type="evidence" value="ECO:0007669"/>
    <property type="project" value="UniProtKB-UniRule"/>
</dbReference>
<evidence type="ECO:0000256" key="3">
    <source>
        <dbReference type="ARBA" id="ARBA00022490"/>
    </source>
</evidence>
<comment type="subunit">
    <text evidence="10">Forms a cyclic heterotetrameric complex composed of two molecules of XerC and two molecules of XerD.</text>
</comment>
<feature type="active site" evidence="10">
    <location>
        <position position="259"/>
    </location>
</feature>
<dbReference type="PANTHER" id="PTHR30349:SF77">
    <property type="entry name" value="TYROSINE RECOMBINASE XERC"/>
    <property type="match status" value="1"/>
</dbReference>
<feature type="active site" evidence="10">
    <location>
        <position position="158"/>
    </location>
</feature>
<dbReference type="InterPro" id="IPR023009">
    <property type="entry name" value="Tyrosine_recombinase_XerC/XerD"/>
</dbReference>
<dbReference type="GO" id="GO:0006313">
    <property type="term" value="P:DNA transposition"/>
    <property type="evidence" value="ECO:0007669"/>
    <property type="project" value="UniProtKB-UniRule"/>
</dbReference>
<dbReference type="PROSITE" id="PS51900">
    <property type="entry name" value="CB"/>
    <property type="match status" value="1"/>
</dbReference>
<keyword evidence="3 10" id="KW-0963">Cytoplasm</keyword>
<dbReference type="Pfam" id="PF00589">
    <property type="entry name" value="Phage_integrase"/>
    <property type="match status" value="1"/>
</dbReference>
<evidence type="ECO:0000256" key="11">
    <source>
        <dbReference type="NCBIfam" id="TIGR02224"/>
    </source>
</evidence>
<evidence type="ECO:0000256" key="2">
    <source>
        <dbReference type="ARBA" id="ARBA00006657"/>
    </source>
</evidence>
<dbReference type="InterPro" id="IPR044068">
    <property type="entry name" value="CB"/>
</dbReference>
<evidence type="ECO:0000256" key="5">
    <source>
        <dbReference type="ARBA" id="ARBA00022829"/>
    </source>
</evidence>
<dbReference type="GO" id="GO:0005737">
    <property type="term" value="C:cytoplasm"/>
    <property type="evidence" value="ECO:0007669"/>
    <property type="project" value="UniProtKB-SubCell"/>
</dbReference>
<dbReference type="PANTHER" id="PTHR30349">
    <property type="entry name" value="PHAGE INTEGRASE-RELATED"/>
    <property type="match status" value="1"/>
</dbReference>
<keyword evidence="4 10" id="KW-0132">Cell division</keyword>
<evidence type="ECO:0000256" key="9">
    <source>
        <dbReference type="ARBA" id="ARBA00023306"/>
    </source>
</evidence>
<accession>A0A1E3X7C2</accession>
<evidence type="ECO:0000256" key="8">
    <source>
        <dbReference type="ARBA" id="ARBA00023172"/>
    </source>
</evidence>
<gene>
    <name evidence="14" type="primary">xerC_2</name>
    <name evidence="10" type="synonym">xerC</name>
    <name evidence="14" type="ORF">SCARUB_03994</name>
</gene>